<keyword evidence="4" id="KW-0488">Methylation</keyword>
<protein>
    <submittedName>
        <fullName evidence="11">General secretion pathway protein GspH</fullName>
    </submittedName>
</protein>
<keyword evidence="6 10" id="KW-0812">Transmembrane</keyword>
<comment type="similarity">
    <text evidence="2">Belongs to the GSP I family.</text>
</comment>
<comment type="subcellular location">
    <subcellularLocation>
        <location evidence="1">Cell inner membrane</location>
        <topology evidence="1">Single-pass membrane protein</topology>
    </subcellularLocation>
</comment>
<dbReference type="AlphaFoldDB" id="A0A2S7XS39"/>
<dbReference type="InterPro" id="IPR012902">
    <property type="entry name" value="N_methyl_site"/>
</dbReference>
<dbReference type="NCBIfam" id="TIGR02532">
    <property type="entry name" value="IV_pilin_GFxxxE"/>
    <property type="match status" value="1"/>
</dbReference>
<dbReference type="GO" id="GO:0005886">
    <property type="term" value="C:plasma membrane"/>
    <property type="evidence" value="ECO:0007669"/>
    <property type="project" value="UniProtKB-SubCell"/>
</dbReference>
<reference evidence="11 12" key="1">
    <citation type="submission" date="2018-01" db="EMBL/GenBank/DDBJ databases">
        <title>The complete genome sequence of Chromatium okenii LaCa, a purple sulfur bacterium with a turbulent life.</title>
        <authorList>
            <person name="Luedin S.M."/>
            <person name="Liechti N."/>
            <person name="Storelli N."/>
            <person name="Danza F."/>
            <person name="Wittwer M."/>
            <person name="Pothier J.F."/>
            <person name="Tonolla M.A."/>
        </authorList>
    </citation>
    <scope>NUCLEOTIDE SEQUENCE [LARGE SCALE GENOMIC DNA]</scope>
    <source>
        <strain evidence="11 12">LaCa</strain>
    </source>
</reference>
<keyword evidence="12" id="KW-1185">Reference proteome</keyword>
<keyword evidence="7 10" id="KW-1133">Transmembrane helix</keyword>
<keyword evidence="3" id="KW-1003">Cell membrane</keyword>
<evidence type="ECO:0000256" key="5">
    <source>
        <dbReference type="ARBA" id="ARBA00022519"/>
    </source>
</evidence>
<dbReference type="EMBL" id="PPGH01000034">
    <property type="protein sequence ID" value="PQJ96559.1"/>
    <property type="molecule type" value="Genomic_DNA"/>
</dbReference>
<dbReference type="GO" id="GO:0015627">
    <property type="term" value="C:type II protein secretion system complex"/>
    <property type="evidence" value="ECO:0007669"/>
    <property type="project" value="InterPro"/>
</dbReference>
<dbReference type="PROSITE" id="PS00409">
    <property type="entry name" value="PROKAR_NTER_METHYL"/>
    <property type="match status" value="1"/>
</dbReference>
<evidence type="ECO:0000256" key="9">
    <source>
        <dbReference type="SAM" id="MobiDB-lite"/>
    </source>
</evidence>
<evidence type="ECO:0000256" key="10">
    <source>
        <dbReference type="SAM" id="Phobius"/>
    </source>
</evidence>
<gene>
    <name evidence="11" type="ORF">CXB77_06980</name>
</gene>
<dbReference type="RefSeq" id="WP_105073320.1">
    <property type="nucleotide sequence ID" value="NZ_PPGH01000034.1"/>
</dbReference>
<dbReference type="Pfam" id="PF07963">
    <property type="entry name" value="N_methyl"/>
    <property type="match status" value="1"/>
</dbReference>
<name>A0A2S7XS39_9GAMM</name>
<feature type="transmembrane region" description="Helical" evidence="10">
    <location>
        <begin position="12"/>
        <end position="33"/>
    </location>
</feature>
<dbReference type="PANTHER" id="PTHR38779:SF2">
    <property type="entry name" value="TYPE II SECRETION SYSTEM PROTEIN I-RELATED"/>
    <property type="match status" value="1"/>
</dbReference>
<accession>A0A2S7XS39</accession>
<keyword evidence="5" id="KW-0997">Cell inner membrane</keyword>
<evidence type="ECO:0000256" key="2">
    <source>
        <dbReference type="ARBA" id="ARBA00008358"/>
    </source>
</evidence>
<evidence type="ECO:0000256" key="7">
    <source>
        <dbReference type="ARBA" id="ARBA00022989"/>
    </source>
</evidence>
<comment type="caution">
    <text evidence="11">The sequence shown here is derived from an EMBL/GenBank/DDBJ whole genome shotgun (WGS) entry which is preliminary data.</text>
</comment>
<dbReference type="Proteomes" id="UP000239936">
    <property type="component" value="Unassembled WGS sequence"/>
</dbReference>
<evidence type="ECO:0000256" key="6">
    <source>
        <dbReference type="ARBA" id="ARBA00022692"/>
    </source>
</evidence>
<sequence length="114" mass="12140">MTRTRQRGFSLLEVLVAFAILAITLGVLMNIFARASRTAILSSQYSQAAALAESKLNALGVEFPLEEGTITGEPENGFAWEITVIPVELQSPQPPFVKGGLPSSPPLEKGGRGD</sequence>
<feature type="region of interest" description="Disordered" evidence="9">
    <location>
        <begin position="91"/>
        <end position="114"/>
    </location>
</feature>
<evidence type="ECO:0000256" key="1">
    <source>
        <dbReference type="ARBA" id="ARBA00004377"/>
    </source>
</evidence>
<dbReference type="InterPro" id="IPR010052">
    <property type="entry name" value="T2SS_protein-GspI"/>
</dbReference>
<dbReference type="GO" id="GO:0015628">
    <property type="term" value="P:protein secretion by the type II secretion system"/>
    <property type="evidence" value="ECO:0007669"/>
    <property type="project" value="InterPro"/>
</dbReference>
<keyword evidence="8 10" id="KW-0472">Membrane</keyword>
<evidence type="ECO:0000256" key="3">
    <source>
        <dbReference type="ARBA" id="ARBA00022475"/>
    </source>
</evidence>
<organism evidence="11 12">
    <name type="scientific">Chromatium okenii</name>
    <dbReference type="NCBI Taxonomy" id="61644"/>
    <lineage>
        <taxon>Bacteria</taxon>
        <taxon>Pseudomonadati</taxon>
        <taxon>Pseudomonadota</taxon>
        <taxon>Gammaproteobacteria</taxon>
        <taxon>Chromatiales</taxon>
        <taxon>Chromatiaceae</taxon>
        <taxon>Chromatium</taxon>
    </lineage>
</organism>
<evidence type="ECO:0000313" key="12">
    <source>
        <dbReference type="Proteomes" id="UP000239936"/>
    </source>
</evidence>
<evidence type="ECO:0000313" key="11">
    <source>
        <dbReference type="EMBL" id="PQJ96559.1"/>
    </source>
</evidence>
<proteinExistence type="inferred from homology"/>
<evidence type="ECO:0000256" key="4">
    <source>
        <dbReference type="ARBA" id="ARBA00022481"/>
    </source>
</evidence>
<dbReference type="PANTHER" id="PTHR38779">
    <property type="entry name" value="TYPE II SECRETION SYSTEM PROTEIN I-RELATED"/>
    <property type="match status" value="1"/>
</dbReference>
<dbReference type="OrthoDB" id="7864109at2"/>
<evidence type="ECO:0000256" key="8">
    <source>
        <dbReference type="ARBA" id="ARBA00023136"/>
    </source>
</evidence>